<dbReference type="EMBL" id="JAULSU010000007">
    <property type="protein sequence ID" value="KAK0612226.1"/>
    <property type="molecule type" value="Genomic_DNA"/>
</dbReference>
<dbReference type="Gene3D" id="1.25.40.20">
    <property type="entry name" value="Ankyrin repeat-containing domain"/>
    <property type="match status" value="1"/>
</dbReference>
<dbReference type="Pfam" id="PF13637">
    <property type="entry name" value="Ank_4"/>
    <property type="match status" value="1"/>
</dbReference>
<keyword evidence="6" id="KW-1185">Reference proteome</keyword>
<evidence type="ECO:0000313" key="5">
    <source>
        <dbReference type="EMBL" id="KAK0612226.1"/>
    </source>
</evidence>
<comment type="caution">
    <text evidence="5">The sequence shown here is derived from an EMBL/GenBank/DDBJ whole genome shotgun (WGS) entry which is preliminary data.</text>
</comment>
<feature type="compositionally biased region" description="Polar residues" evidence="4">
    <location>
        <begin position="179"/>
        <end position="193"/>
    </location>
</feature>
<evidence type="ECO:0000256" key="3">
    <source>
        <dbReference type="PROSITE-ProRule" id="PRU00023"/>
    </source>
</evidence>
<feature type="region of interest" description="Disordered" evidence="4">
    <location>
        <begin position="50"/>
        <end position="254"/>
    </location>
</feature>
<dbReference type="SUPFAM" id="SSF48403">
    <property type="entry name" value="Ankyrin repeat"/>
    <property type="match status" value="1"/>
</dbReference>
<evidence type="ECO:0000256" key="1">
    <source>
        <dbReference type="ARBA" id="ARBA00022737"/>
    </source>
</evidence>
<evidence type="ECO:0000313" key="6">
    <source>
        <dbReference type="Proteomes" id="UP001175000"/>
    </source>
</evidence>
<feature type="compositionally biased region" description="Basic residues" evidence="4">
    <location>
        <begin position="103"/>
        <end position="114"/>
    </location>
</feature>
<dbReference type="Proteomes" id="UP001175000">
    <property type="component" value="Unassembled WGS sequence"/>
</dbReference>
<name>A0AA39T250_9PEZI</name>
<dbReference type="SMART" id="SM00248">
    <property type="entry name" value="ANK"/>
    <property type="match status" value="6"/>
</dbReference>
<evidence type="ECO:0000256" key="4">
    <source>
        <dbReference type="SAM" id="MobiDB-lite"/>
    </source>
</evidence>
<reference evidence="5" key="1">
    <citation type="submission" date="2023-06" db="EMBL/GenBank/DDBJ databases">
        <title>Genome-scale phylogeny and comparative genomics of the fungal order Sordariales.</title>
        <authorList>
            <consortium name="Lawrence Berkeley National Laboratory"/>
            <person name="Hensen N."/>
            <person name="Bonometti L."/>
            <person name="Westerberg I."/>
            <person name="Brannstrom I.O."/>
            <person name="Guillou S."/>
            <person name="Cros-Aarteil S."/>
            <person name="Calhoun S."/>
            <person name="Haridas S."/>
            <person name="Kuo A."/>
            <person name="Mondo S."/>
            <person name="Pangilinan J."/>
            <person name="Riley R."/>
            <person name="Labutti K."/>
            <person name="Andreopoulos B."/>
            <person name="Lipzen A."/>
            <person name="Chen C."/>
            <person name="Yanf M."/>
            <person name="Daum C."/>
            <person name="Ng V."/>
            <person name="Clum A."/>
            <person name="Steindorff A."/>
            <person name="Ohm R."/>
            <person name="Martin F."/>
            <person name="Silar P."/>
            <person name="Natvig D."/>
            <person name="Lalanne C."/>
            <person name="Gautier V."/>
            <person name="Ament-Velasquez S.L."/>
            <person name="Kruys A."/>
            <person name="Hutchinson M.I."/>
            <person name="Powell A.J."/>
            <person name="Barry K."/>
            <person name="Miller A.N."/>
            <person name="Grigoriev I.V."/>
            <person name="Debuchy R."/>
            <person name="Gladieux P."/>
            <person name="Thoren M.H."/>
            <person name="Johannesson H."/>
        </authorList>
    </citation>
    <scope>NUCLEOTIDE SEQUENCE</scope>
    <source>
        <strain evidence="5">CBS 606.72</strain>
    </source>
</reference>
<feature type="repeat" description="ANK" evidence="3">
    <location>
        <begin position="483"/>
        <end position="515"/>
    </location>
</feature>
<dbReference type="InterPro" id="IPR036770">
    <property type="entry name" value="Ankyrin_rpt-contain_sf"/>
</dbReference>
<proteinExistence type="predicted"/>
<feature type="repeat" description="ANK" evidence="3">
    <location>
        <begin position="326"/>
        <end position="358"/>
    </location>
</feature>
<gene>
    <name evidence="5" type="ORF">B0T14DRAFT_501137</name>
</gene>
<keyword evidence="1" id="KW-0677">Repeat</keyword>
<accession>A0AA39T250</accession>
<feature type="repeat" description="ANK" evidence="3">
    <location>
        <begin position="416"/>
        <end position="448"/>
    </location>
</feature>
<dbReference type="PROSITE" id="PS50088">
    <property type="entry name" value="ANK_REPEAT"/>
    <property type="match status" value="4"/>
</dbReference>
<dbReference type="PANTHER" id="PTHR24161">
    <property type="entry name" value="ANK_REP_REGION DOMAIN-CONTAINING PROTEIN-RELATED"/>
    <property type="match status" value="1"/>
</dbReference>
<dbReference type="InterPro" id="IPR002110">
    <property type="entry name" value="Ankyrin_rpt"/>
</dbReference>
<organism evidence="5 6">
    <name type="scientific">Immersiella caudata</name>
    <dbReference type="NCBI Taxonomy" id="314043"/>
    <lineage>
        <taxon>Eukaryota</taxon>
        <taxon>Fungi</taxon>
        <taxon>Dikarya</taxon>
        <taxon>Ascomycota</taxon>
        <taxon>Pezizomycotina</taxon>
        <taxon>Sordariomycetes</taxon>
        <taxon>Sordariomycetidae</taxon>
        <taxon>Sordariales</taxon>
        <taxon>Lasiosphaeriaceae</taxon>
        <taxon>Immersiella</taxon>
    </lineage>
</organism>
<dbReference type="PROSITE" id="PS50297">
    <property type="entry name" value="ANK_REP_REGION"/>
    <property type="match status" value="3"/>
</dbReference>
<dbReference type="Pfam" id="PF12796">
    <property type="entry name" value="Ank_2"/>
    <property type="match status" value="2"/>
</dbReference>
<keyword evidence="2 3" id="KW-0040">ANK repeat</keyword>
<feature type="repeat" description="ANK" evidence="3">
    <location>
        <begin position="388"/>
        <end position="415"/>
    </location>
</feature>
<sequence>MSEPRHGKAKVLDRIRTLLALNNQIISTHLEALQTGALGIIQQLREEGLLNSDAPSESEPEPQPRPTSRYLAPYYETESESDASSILGPRVSRPYTYSTHQTQPRRGKIARKKWSPGLSSSKEVDSDLTSDVDSEGTITPTSTPTSSRTRRSSTGAGNPKPKDGWQDEPPRPDLERKSSSYTRSGSNLVSSLLNPEAGASSPNATRNVSRRPKLERREPFTVHRDLSPSESSRSSAGSGLGSQGAARESTRRRRPRWMYRTKGIIIPRYRSGNLSSKMLPLAADNGLLAHVQMCLTMGSHIESCGPLRSSKKDPSLVEGDPEDPGKAKTALCITVEKGHFEIAKFLLECGANVDSASLYHPVLHNQIEMVRLLLEYGAEIADHSGGWMHIASHMGYTGLCDLFLDYGADVDAPDDDGYTPLLLAAWQGKEPVVNLFLDKGASVHTECNDGQTAMYKASGQRHEAVVGRLLEYGARPNDGRGAAGETTLFKATSKGDVEIVRQLLAAKADPNIPNSAVMSKGGRPARSGATYHLLRTAHGQVPDPKILVGKFIGK</sequence>
<dbReference type="AlphaFoldDB" id="A0AA39T250"/>
<feature type="compositionally biased region" description="Basic and acidic residues" evidence="4">
    <location>
        <begin position="160"/>
        <end position="178"/>
    </location>
</feature>
<protein>
    <submittedName>
        <fullName evidence="5">Ankyrin repeat-containing domain protein</fullName>
    </submittedName>
</protein>
<evidence type="ECO:0000256" key="2">
    <source>
        <dbReference type="ARBA" id="ARBA00023043"/>
    </source>
</evidence>
<feature type="compositionally biased region" description="Low complexity" evidence="4">
    <location>
        <begin position="228"/>
        <end position="237"/>
    </location>
</feature>
<feature type="compositionally biased region" description="Basic and acidic residues" evidence="4">
    <location>
        <begin position="215"/>
        <end position="227"/>
    </location>
</feature>
<dbReference type="PANTHER" id="PTHR24161:SF121">
    <property type="entry name" value="M-PHASE PHOSPHOPROTEIN 8"/>
    <property type="match status" value="1"/>
</dbReference>